<protein>
    <recommendedName>
        <fullName evidence="4">Protein JASON-like</fullName>
    </recommendedName>
</protein>
<reference evidence="2" key="2">
    <citation type="submission" date="2020-10" db="EMBL/GenBank/DDBJ databases">
        <authorList>
            <person name="Cooper E.A."/>
            <person name="Brenton Z.W."/>
            <person name="Flinn B.S."/>
            <person name="Jenkins J."/>
            <person name="Shu S."/>
            <person name="Flowers D."/>
            <person name="Luo F."/>
            <person name="Wang Y."/>
            <person name="Xia P."/>
            <person name="Barry K."/>
            <person name="Daum C."/>
            <person name="Lipzen A."/>
            <person name="Yoshinaga Y."/>
            <person name="Schmutz J."/>
            <person name="Saski C."/>
            <person name="Vermerris W."/>
            <person name="Kresovich S."/>
        </authorList>
    </citation>
    <scope>NUCLEOTIDE SEQUENCE</scope>
</reference>
<feature type="compositionally biased region" description="Polar residues" evidence="1">
    <location>
        <begin position="240"/>
        <end position="256"/>
    </location>
</feature>
<dbReference type="PANTHER" id="PTHR33318:SF5">
    <property type="entry name" value="OS06G0670100 PROTEIN"/>
    <property type="match status" value="1"/>
</dbReference>
<proteinExistence type="predicted"/>
<evidence type="ECO:0000313" key="3">
    <source>
        <dbReference type="Proteomes" id="UP000807115"/>
    </source>
</evidence>
<organism evidence="2 3">
    <name type="scientific">Sorghum bicolor</name>
    <name type="common">Sorghum</name>
    <name type="synonym">Sorghum vulgare</name>
    <dbReference type="NCBI Taxonomy" id="4558"/>
    <lineage>
        <taxon>Eukaryota</taxon>
        <taxon>Viridiplantae</taxon>
        <taxon>Streptophyta</taxon>
        <taxon>Embryophyta</taxon>
        <taxon>Tracheophyta</taxon>
        <taxon>Spermatophyta</taxon>
        <taxon>Magnoliopsida</taxon>
        <taxon>Liliopsida</taxon>
        <taxon>Poales</taxon>
        <taxon>Poaceae</taxon>
        <taxon>PACMAD clade</taxon>
        <taxon>Panicoideae</taxon>
        <taxon>Andropogonodae</taxon>
        <taxon>Andropogoneae</taxon>
        <taxon>Sorghinae</taxon>
        <taxon>Sorghum</taxon>
    </lineage>
</organism>
<name>A0A921Q7D0_SORBI</name>
<feature type="compositionally biased region" description="Polar residues" evidence="1">
    <location>
        <begin position="269"/>
        <end position="287"/>
    </location>
</feature>
<evidence type="ECO:0000256" key="1">
    <source>
        <dbReference type="SAM" id="MobiDB-lite"/>
    </source>
</evidence>
<evidence type="ECO:0008006" key="4">
    <source>
        <dbReference type="Google" id="ProtNLM"/>
    </source>
</evidence>
<feature type="region of interest" description="Disordered" evidence="1">
    <location>
        <begin position="181"/>
        <end position="220"/>
    </location>
</feature>
<dbReference type="AlphaFoldDB" id="A0A921Q7D0"/>
<gene>
    <name evidence="2" type="ORF">BDA96_10G289800</name>
</gene>
<sequence>MRQCAEAIAKTVLAFLDAVILGCLRSCFGARPRRGSGRREALVHRDRAVAAEVVWDDEEGLVRDGRIHDELADYAGIDEELRHEASYLKLCGTISETPSELRSEESYENNLENTNECDNKPTSVPPANCKLLFEANASERREGRQSLRCEQNTEDAGHYQGAEFVPHSASSEKRLLQNIQHKPLDSSGSPFPTPLVLRDDMQTPGTAYASHRGTSVSGKRVRTRKQFIYPVLRSIENRLQQTELTEDSSPLASSNPLKGRNLEADSIKDPTQISSTSVVKSGLSETPPSYLAPDANASYSVKEAQSPDELLDGKGLPKSNSDEKNAALSLSRWLKSSSTDAENQGDVKCPAKDQSNEKPVFMTSDLNLDTDNPTPRLPKAWDGNGIPNTTTRYKEDQRVNWHTTPFEQRLLKVLSDEDRCPPRKVVRGKLFQLEEKAEWRTG</sequence>
<reference evidence="2" key="1">
    <citation type="journal article" date="2019" name="BMC Genomics">
        <title>A new reference genome for Sorghum bicolor reveals high levels of sequence similarity between sweet and grain genotypes: implications for the genetics of sugar metabolism.</title>
        <authorList>
            <person name="Cooper E.A."/>
            <person name="Brenton Z.W."/>
            <person name="Flinn B.S."/>
            <person name="Jenkins J."/>
            <person name="Shu S."/>
            <person name="Flowers D."/>
            <person name="Luo F."/>
            <person name="Wang Y."/>
            <person name="Xia P."/>
            <person name="Barry K."/>
            <person name="Daum C."/>
            <person name="Lipzen A."/>
            <person name="Yoshinaga Y."/>
            <person name="Schmutz J."/>
            <person name="Saski C."/>
            <person name="Vermerris W."/>
            <person name="Kresovich S."/>
        </authorList>
    </citation>
    <scope>NUCLEOTIDE SEQUENCE</scope>
</reference>
<dbReference type="Proteomes" id="UP000807115">
    <property type="component" value="Chromosome 10"/>
</dbReference>
<dbReference type="InterPro" id="IPR039300">
    <property type="entry name" value="JASON"/>
</dbReference>
<feature type="region of interest" description="Disordered" evidence="1">
    <location>
        <begin position="240"/>
        <end position="390"/>
    </location>
</feature>
<evidence type="ECO:0000313" key="2">
    <source>
        <dbReference type="EMBL" id="KAG0515572.1"/>
    </source>
</evidence>
<accession>A0A921Q7D0</accession>
<comment type="caution">
    <text evidence="2">The sequence shown here is derived from an EMBL/GenBank/DDBJ whole genome shotgun (WGS) entry which is preliminary data.</text>
</comment>
<dbReference type="GO" id="GO:0007142">
    <property type="term" value="P:male meiosis II"/>
    <property type="evidence" value="ECO:0007669"/>
    <property type="project" value="InterPro"/>
</dbReference>
<dbReference type="PANTHER" id="PTHR33318">
    <property type="entry name" value="ASPARTYL/GLUTAMYL-TRNA(ASN/GLN) AMIDOTRANSFERASE SUBUNIT"/>
    <property type="match status" value="1"/>
</dbReference>
<dbReference type="EMBL" id="CM027689">
    <property type="protein sequence ID" value="KAG0515572.1"/>
    <property type="molecule type" value="Genomic_DNA"/>
</dbReference>
<feature type="compositionally biased region" description="Polar residues" evidence="1">
    <location>
        <begin position="364"/>
        <end position="373"/>
    </location>
</feature>